<feature type="transmembrane region" description="Helical" evidence="7">
    <location>
        <begin position="318"/>
        <end position="340"/>
    </location>
</feature>
<dbReference type="GO" id="GO:0016020">
    <property type="term" value="C:membrane"/>
    <property type="evidence" value="ECO:0007669"/>
    <property type="project" value="UniProtKB-SubCell"/>
</dbReference>
<comment type="subcellular location">
    <subcellularLocation>
        <location evidence="1">Membrane</location>
        <topology evidence="1">Multi-pass membrane protein</topology>
    </subcellularLocation>
</comment>
<dbReference type="PANTHER" id="PTHR12608">
    <property type="entry name" value="TRANSMEMBRANE PROTEIN HTP-1 RELATED"/>
    <property type="match status" value="1"/>
</dbReference>
<evidence type="ECO:0000256" key="5">
    <source>
        <dbReference type="ARBA" id="ARBA00023136"/>
    </source>
</evidence>
<dbReference type="EMBL" id="JANCYW010000006">
    <property type="protein sequence ID" value="KAK4535895.1"/>
    <property type="molecule type" value="Genomic_DNA"/>
</dbReference>
<dbReference type="Pfam" id="PF01169">
    <property type="entry name" value="GDT1"/>
    <property type="match status" value="2"/>
</dbReference>
<dbReference type="PANTHER" id="PTHR12608:SF1">
    <property type="entry name" value="TRANSMEMBRANE PROTEIN 165"/>
    <property type="match status" value="1"/>
</dbReference>
<feature type="transmembrane region" description="Helical" evidence="7">
    <location>
        <begin position="145"/>
        <end position="165"/>
    </location>
</feature>
<reference evidence="8 9" key="1">
    <citation type="submission" date="2022-07" db="EMBL/GenBank/DDBJ databases">
        <title>Genome-wide signatures of adaptation to extreme environments.</title>
        <authorList>
            <person name="Cho C.H."/>
            <person name="Yoon H.S."/>
        </authorList>
    </citation>
    <scope>NUCLEOTIDE SEQUENCE [LARGE SCALE GENOMIC DNA]</scope>
    <source>
        <strain evidence="8 9">DBV 063 E5</strain>
    </source>
</reference>
<evidence type="ECO:0000313" key="9">
    <source>
        <dbReference type="Proteomes" id="UP001301350"/>
    </source>
</evidence>
<dbReference type="AlphaFoldDB" id="A0AAV9IUC3"/>
<evidence type="ECO:0000256" key="7">
    <source>
        <dbReference type="SAM" id="Phobius"/>
    </source>
</evidence>
<keyword evidence="4 7" id="KW-1133">Transmembrane helix</keyword>
<feature type="transmembrane region" description="Helical" evidence="7">
    <location>
        <begin position="54"/>
        <end position="74"/>
    </location>
</feature>
<protein>
    <recommendedName>
        <fullName evidence="10">GDT1 family protein</fullName>
    </recommendedName>
</protein>
<feature type="region of interest" description="Disordered" evidence="6">
    <location>
        <begin position="1"/>
        <end position="26"/>
    </location>
</feature>
<dbReference type="GO" id="GO:0015085">
    <property type="term" value="F:calcium ion transmembrane transporter activity"/>
    <property type="evidence" value="ECO:0007669"/>
    <property type="project" value="TreeGrafter"/>
</dbReference>
<comment type="similarity">
    <text evidence="2">Belongs to the GDT1 family.</text>
</comment>
<proteinExistence type="inferred from homology"/>
<keyword evidence="9" id="KW-1185">Reference proteome</keyword>
<dbReference type="Proteomes" id="UP001301350">
    <property type="component" value="Unassembled WGS sequence"/>
</dbReference>
<feature type="region of interest" description="Disordered" evidence="6">
    <location>
        <begin position="235"/>
        <end position="255"/>
    </location>
</feature>
<keyword evidence="5 7" id="KW-0472">Membrane</keyword>
<dbReference type="GO" id="GO:0005794">
    <property type="term" value="C:Golgi apparatus"/>
    <property type="evidence" value="ECO:0007669"/>
    <property type="project" value="TreeGrafter"/>
</dbReference>
<feature type="transmembrane region" description="Helical" evidence="7">
    <location>
        <begin position="201"/>
        <end position="220"/>
    </location>
</feature>
<dbReference type="InterPro" id="IPR001727">
    <property type="entry name" value="GDT1-like"/>
</dbReference>
<sequence>MSVAPLAVGRRRSDGRSTPGRVSTGSARLVEATAGRPAVNTRWFDWQRWQKGTVSFWLLLLLLGLAPVATVWAAPLSGASTASDALREQAPPTLPVATTTATTVTAASATLTATPGGLPADHRALLMSLERLRQRKFSVASYQSLGMILVTELGDKTFFLAAVLAARHSRLLVLQGALSALVIMTVLSAVLGRAFPSLFSAHYTSIAGAVLFLYFGVQMLRDFWRLHLKRRPSAGGGNDAGTDGLPHPVPGAAGDAHDELREVEEKLDRSKWSDASARGNHSASALANGGMPLPAACEGGLAREPNEPTAITAKAQQALWTVLQALFSPLFMRSFSLTFLAEWGDRSQIATIALAAHRNMGGVIFGAIVGHTICTSLAVAGGRLVAAKIPERFIALSGGVLFLVFGILSVTVAET</sequence>
<gene>
    <name evidence="8" type="ORF">CDCA_CDCA06G1920</name>
</gene>
<feature type="transmembrane region" description="Helical" evidence="7">
    <location>
        <begin position="360"/>
        <end position="381"/>
    </location>
</feature>
<evidence type="ECO:0000256" key="4">
    <source>
        <dbReference type="ARBA" id="ARBA00022989"/>
    </source>
</evidence>
<evidence type="ECO:0000256" key="6">
    <source>
        <dbReference type="SAM" id="MobiDB-lite"/>
    </source>
</evidence>
<keyword evidence="3 7" id="KW-0812">Transmembrane</keyword>
<evidence type="ECO:0000313" key="8">
    <source>
        <dbReference type="EMBL" id="KAK4535895.1"/>
    </source>
</evidence>
<accession>A0AAV9IUC3</accession>
<evidence type="ECO:0000256" key="2">
    <source>
        <dbReference type="ARBA" id="ARBA00009190"/>
    </source>
</evidence>
<feature type="transmembrane region" description="Helical" evidence="7">
    <location>
        <begin position="393"/>
        <end position="413"/>
    </location>
</feature>
<dbReference type="GO" id="GO:0032472">
    <property type="term" value="P:Golgi calcium ion transport"/>
    <property type="evidence" value="ECO:0007669"/>
    <property type="project" value="TreeGrafter"/>
</dbReference>
<organism evidence="8 9">
    <name type="scientific">Cyanidium caldarium</name>
    <name type="common">Red alga</name>
    <dbReference type="NCBI Taxonomy" id="2771"/>
    <lineage>
        <taxon>Eukaryota</taxon>
        <taxon>Rhodophyta</taxon>
        <taxon>Bangiophyceae</taxon>
        <taxon>Cyanidiales</taxon>
        <taxon>Cyanidiaceae</taxon>
        <taxon>Cyanidium</taxon>
    </lineage>
</organism>
<dbReference type="GO" id="GO:0032468">
    <property type="term" value="P:Golgi calcium ion homeostasis"/>
    <property type="evidence" value="ECO:0007669"/>
    <property type="project" value="TreeGrafter"/>
</dbReference>
<dbReference type="PROSITE" id="PS01214">
    <property type="entry name" value="UPF0016"/>
    <property type="match status" value="1"/>
</dbReference>
<comment type="caution">
    <text evidence="8">The sequence shown here is derived from an EMBL/GenBank/DDBJ whole genome shotgun (WGS) entry which is preliminary data.</text>
</comment>
<dbReference type="GO" id="GO:0005384">
    <property type="term" value="F:manganese ion transmembrane transporter activity"/>
    <property type="evidence" value="ECO:0007669"/>
    <property type="project" value="TreeGrafter"/>
</dbReference>
<evidence type="ECO:0000256" key="3">
    <source>
        <dbReference type="ARBA" id="ARBA00022692"/>
    </source>
</evidence>
<dbReference type="InterPro" id="IPR049555">
    <property type="entry name" value="GDT1-like_CS"/>
</dbReference>
<evidence type="ECO:0000256" key="1">
    <source>
        <dbReference type="ARBA" id="ARBA00004141"/>
    </source>
</evidence>
<evidence type="ECO:0008006" key="10">
    <source>
        <dbReference type="Google" id="ProtNLM"/>
    </source>
</evidence>
<name>A0AAV9IUC3_CYACA</name>
<feature type="transmembrane region" description="Helical" evidence="7">
    <location>
        <begin position="172"/>
        <end position="195"/>
    </location>
</feature>